<evidence type="ECO:0000313" key="17">
    <source>
        <dbReference type="EMBL" id="KAI1241331.1"/>
    </source>
</evidence>
<evidence type="ECO:0000256" key="2">
    <source>
        <dbReference type="ARBA" id="ARBA00022723"/>
    </source>
</evidence>
<evidence type="ECO:0000313" key="16">
    <source>
        <dbReference type="EMBL" id="KAG0116785.1"/>
    </source>
</evidence>
<evidence type="ECO:0000313" key="18">
    <source>
        <dbReference type="Proteomes" id="UP000618051"/>
    </source>
</evidence>
<dbReference type="FunFam" id="3.30.50.10:FF:000001">
    <property type="entry name" value="GATA transcription factor (GATAd)"/>
    <property type="match status" value="1"/>
</dbReference>
<dbReference type="SUPFAM" id="SSF57716">
    <property type="entry name" value="Glucocorticoid receptor-like (DNA-binding domain)"/>
    <property type="match status" value="2"/>
</dbReference>
<reference evidence="16" key="1">
    <citation type="submission" date="2020-10" db="EMBL/GenBank/DDBJ databases">
        <title>Feather gene expression reveals the developmental basis of iridescence in African starlings.</title>
        <authorList>
            <person name="Rubenstein D.R."/>
        </authorList>
    </citation>
    <scope>NUCLEOTIDE SEQUENCE</scope>
    <source>
        <strain evidence="16">SS15</strain>
        <tissue evidence="16">Liver</tissue>
    </source>
</reference>
<dbReference type="PIRSF" id="PIRSF003028">
    <property type="entry name" value="TF_GATA_4/5/6"/>
    <property type="match status" value="1"/>
</dbReference>
<feature type="compositionally biased region" description="Basic residues" evidence="14">
    <location>
        <begin position="327"/>
        <end position="336"/>
    </location>
</feature>
<evidence type="ECO:0000256" key="13">
    <source>
        <dbReference type="PIRSR" id="PIRSR003028-1"/>
    </source>
</evidence>
<keyword evidence="3" id="KW-0677">Repeat</keyword>
<evidence type="ECO:0000256" key="14">
    <source>
        <dbReference type="SAM" id="MobiDB-lite"/>
    </source>
</evidence>
<organism evidence="16">
    <name type="scientific">Lamprotornis superbus</name>
    <dbReference type="NCBI Taxonomy" id="245042"/>
    <lineage>
        <taxon>Eukaryota</taxon>
        <taxon>Metazoa</taxon>
        <taxon>Chordata</taxon>
        <taxon>Craniata</taxon>
        <taxon>Vertebrata</taxon>
        <taxon>Euteleostomi</taxon>
        <taxon>Archelosauria</taxon>
        <taxon>Archosauria</taxon>
        <taxon>Dinosauria</taxon>
        <taxon>Saurischia</taxon>
        <taxon>Theropoda</taxon>
        <taxon>Coelurosauria</taxon>
        <taxon>Aves</taxon>
        <taxon>Neognathae</taxon>
        <taxon>Neoaves</taxon>
        <taxon>Telluraves</taxon>
        <taxon>Australaves</taxon>
        <taxon>Passeriformes</taxon>
        <taxon>Sturnidae</taxon>
        <taxon>Lamprotornis</taxon>
    </lineage>
</organism>
<evidence type="ECO:0000256" key="11">
    <source>
        <dbReference type="ARBA" id="ARBA00039930"/>
    </source>
</evidence>
<dbReference type="InterPro" id="IPR008013">
    <property type="entry name" value="GATA_N"/>
</dbReference>
<evidence type="ECO:0000256" key="1">
    <source>
        <dbReference type="ARBA" id="ARBA00004123"/>
    </source>
</evidence>
<keyword evidence="4 13" id="KW-0863">Zinc-finger</keyword>
<reference evidence="17" key="3">
    <citation type="submission" date="2022-01" db="EMBL/GenBank/DDBJ databases">
        <authorList>
            <person name="Rubenstein D.R."/>
        </authorList>
    </citation>
    <scope>NUCLEOTIDE SEQUENCE</scope>
    <source>
        <strain evidence="17">SS15</strain>
        <tissue evidence="17">Liver</tissue>
    </source>
</reference>
<dbReference type="GO" id="GO:0000981">
    <property type="term" value="F:DNA-binding transcription factor activity, RNA polymerase II-specific"/>
    <property type="evidence" value="ECO:0007669"/>
    <property type="project" value="InterPro"/>
</dbReference>
<evidence type="ECO:0000256" key="4">
    <source>
        <dbReference type="ARBA" id="ARBA00022771"/>
    </source>
</evidence>
<feature type="region of interest" description="Disordered" evidence="14">
    <location>
        <begin position="324"/>
        <end position="387"/>
    </location>
</feature>
<dbReference type="SMART" id="SM00401">
    <property type="entry name" value="ZnF_GATA"/>
    <property type="match status" value="2"/>
</dbReference>
<proteinExistence type="predicted"/>
<feature type="compositionally biased region" description="Low complexity" evidence="14">
    <location>
        <begin position="89"/>
        <end position="104"/>
    </location>
</feature>
<dbReference type="PANTHER" id="PTHR10071:SF154">
    <property type="entry name" value="TRANSCRIPTION FACTOR GATA-4"/>
    <property type="match status" value="1"/>
</dbReference>
<keyword evidence="6" id="KW-0805">Transcription regulation</keyword>
<dbReference type="EMBL" id="JADDUC020000003">
    <property type="protein sequence ID" value="KAI1241331.1"/>
    <property type="molecule type" value="Genomic_DNA"/>
</dbReference>
<evidence type="ECO:0000256" key="8">
    <source>
        <dbReference type="ARBA" id="ARBA00023159"/>
    </source>
</evidence>
<feature type="region of interest" description="Disordered" evidence="14">
    <location>
        <begin position="1"/>
        <end position="34"/>
    </location>
</feature>
<dbReference type="Pfam" id="PF00320">
    <property type="entry name" value="GATA"/>
    <property type="match status" value="2"/>
</dbReference>
<dbReference type="InterPro" id="IPR039355">
    <property type="entry name" value="Transcription_factor_GATA"/>
</dbReference>
<comment type="caution">
    <text evidence="16">The sequence shown here is derived from an EMBL/GenBank/DDBJ whole genome shotgun (WGS) entry which is preliminary data.</text>
</comment>
<dbReference type="Proteomes" id="UP000618051">
    <property type="component" value="Unassembled WGS sequence"/>
</dbReference>
<dbReference type="GO" id="GO:0008270">
    <property type="term" value="F:zinc ion binding"/>
    <property type="evidence" value="ECO:0007669"/>
    <property type="project" value="UniProtKB-KW"/>
</dbReference>
<dbReference type="GO" id="GO:0000978">
    <property type="term" value="F:RNA polymerase II cis-regulatory region sequence-specific DNA binding"/>
    <property type="evidence" value="ECO:0007669"/>
    <property type="project" value="TreeGrafter"/>
</dbReference>
<gene>
    <name evidence="17" type="ORF">IHE44_0009814</name>
    <name evidence="16" type="ORF">IHE44_003526</name>
</gene>
<accession>A0A835NKP4</accession>
<dbReference type="PROSITE" id="PS50114">
    <property type="entry name" value="GATA_ZN_FINGER_2"/>
    <property type="match status" value="2"/>
</dbReference>
<dbReference type="CDD" id="cd00202">
    <property type="entry name" value="ZnF_GATA"/>
    <property type="match status" value="2"/>
</dbReference>
<evidence type="ECO:0000256" key="6">
    <source>
        <dbReference type="ARBA" id="ARBA00023015"/>
    </source>
</evidence>
<dbReference type="PRINTS" id="PR00619">
    <property type="entry name" value="GATAZNFINGER"/>
</dbReference>
<dbReference type="GO" id="GO:0005634">
    <property type="term" value="C:nucleus"/>
    <property type="evidence" value="ECO:0007669"/>
    <property type="project" value="UniProtKB-SubCell"/>
</dbReference>
<evidence type="ECO:0000256" key="10">
    <source>
        <dbReference type="ARBA" id="ARBA00023242"/>
    </source>
</evidence>
<keyword evidence="10" id="KW-0539">Nucleus</keyword>
<dbReference type="Pfam" id="PF05349">
    <property type="entry name" value="GATA-N"/>
    <property type="match status" value="1"/>
</dbReference>
<feature type="zinc finger region" description="GATA-type 2" evidence="13">
    <location>
        <begin position="281"/>
        <end position="305"/>
    </location>
</feature>
<dbReference type="InterPro" id="IPR000679">
    <property type="entry name" value="Znf_GATA"/>
</dbReference>
<keyword evidence="18" id="KW-1185">Reference proteome</keyword>
<dbReference type="InterPro" id="IPR013088">
    <property type="entry name" value="Znf_NHR/GATA"/>
</dbReference>
<dbReference type="Gene3D" id="3.30.50.10">
    <property type="entry name" value="Erythroid Transcription Factor GATA-1, subunit A"/>
    <property type="match status" value="2"/>
</dbReference>
<feature type="domain" description="GATA-type" evidence="15">
    <location>
        <begin position="221"/>
        <end position="275"/>
    </location>
</feature>
<dbReference type="PROSITE" id="PS00344">
    <property type="entry name" value="GATA_ZN_FINGER_1"/>
    <property type="match status" value="2"/>
</dbReference>
<feature type="region of interest" description="Disordered" evidence="14">
    <location>
        <begin position="89"/>
        <end position="137"/>
    </location>
</feature>
<protein>
    <recommendedName>
        <fullName evidence="11">Transcription factor GATA-4</fullName>
    </recommendedName>
    <alternativeName>
        <fullName evidence="12">GATA-binding factor 4</fullName>
    </alternativeName>
</protein>
<dbReference type="FunFam" id="3.30.50.10:FF:000032">
    <property type="entry name" value="Transcription factor GATA-3"/>
    <property type="match status" value="1"/>
</dbReference>
<name>A0A835NKP4_9PASS</name>
<evidence type="ECO:0000256" key="3">
    <source>
        <dbReference type="ARBA" id="ARBA00022737"/>
    </source>
</evidence>
<comment type="subcellular location">
    <subcellularLocation>
        <location evidence="1">Nucleus</location>
    </subcellularLocation>
</comment>
<dbReference type="GO" id="GO:0000122">
    <property type="term" value="P:negative regulation of transcription by RNA polymerase II"/>
    <property type="evidence" value="ECO:0007669"/>
    <property type="project" value="TreeGrafter"/>
</dbReference>
<evidence type="ECO:0000259" key="15">
    <source>
        <dbReference type="PROSITE" id="PS50114"/>
    </source>
</evidence>
<evidence type="ECO:0000256" key="5">
    <source>
        <dbReference type="ARBA" id="ARBA00022833"/>
    </source>
</evidence>
<dbReference type="GO" id="GO:0045944">
    <property type="term" value="P:positive regulation of transcription by RNA polymerase II"/>
    <property type="evidence" value="ECO:0007669"/>
    <property type="project" value="TreeGrafter"/>
</dbReference>
<keyword evidence="9" id="KW-0804">Transcription</keyword>
<keyword evidence="8" id="KW-0010">Activator</keyword>
<keyword evidence="2 13" id="KW-0479">Metal-binding</keyword>
<evidence type="ECO:0000256" key="7">
    <source>
        <dbReference type="ARBA" id="ARBA00023125"/>
    </source>
</evidence>
<dbReference type="PANTHER" id="PTHR10071">
    <property type="entry name" value="TRANSCRIPTION FACTOR GATA FAMILY MEMBER"/>
    <property type="match status" value="1"/>
</dbReference>
<keyword evidence="7" id="KW-0238">DNA-binding</keyword>
<dbReference type="OrthoDB" id="515401at2759"/>
<dbReference type="EMBL" id="JADDUC010000160">
    <property type="protein sequence ID" value="KAG0116785.1"/>
    <property type="molecule type" value="Genomic_DNA"/>
</dbReference>
<dbReference type="InterPro" id="IPR016375">
    <property type="entry name" value="TF_GATA_4/5/6"/>
</dbReference>
<evidence type="ECO:0000256" key="9">
    <source>
        <dbReference type="ARBA" id="ARBA00023163"/>
    </source>
</evidence>
<sequence>MHPRETAPGKSGAEGFPRAPHRSGSRPGSRLGFGEAPHEMYQSLAMAANPGPPAYEGAGGFMHSAAAASPVYVPTTRVTSMLPSLPYLQSSGSSQQGSPVSSHSIWTQPGAESAAYNPGSSHPPVSPRFSFSTSTPIPATSSREAAAAYGSSLNLSANGREQYSRGFGSSYSSPYPAYMSPEMATTWTSSPFDSPMLHNLQSRGTPAAARHANIAEFFDDYSEGRECVNCGAMSTPLWRRDGTGHYLCNACGLYHKMNGINRPLFKPQRRLSASRRVGLSCANCHTTTTTLWRRNAEGEPVCNACGLYMKLHGVPRPLAMRKEGIQTRKRKPKNLNKTKAPAGPSSSESLTPTTSSTSSSSSSTTTTEEMRPIKTEPGLSSHYGHPSPVSQAFSVSAMSGHGSSIHPAISALKLSPQAYQSAMNQSPQASSKQDSWNSLVLAENHGDIITA</sequence>
<feature type="compositionally biased region" description="Low complexity" evidence="14">
    <location>
        <begin position="345"/>
        <end position="367"/>
    </location>
</feature>
<dbReference type="GO" id="GO:0045165">
    <property type="term" value="P:cell fate commitment"/>
    <property type="evidence" value="ECO:0007669"/>
    <property type="project" value="TreeGrafter"/>
</dbReference>
<feature type="domain" description="GATA-type" evidence="15">
    <location>
        <begin position="275"/>
        <end position="328"/>
    </location>
</feature>
<feature type="zinc finger region" description="GATA-type 1" evidence="13">
    <location>
        <begin position="227"/>
        <end position="251"/>
    </location>
</feature>
<reference evidence="17 18" key="2">
    <citation type="journal article" date="2021" name="J. Hered.">
        <title>Feather Gene Expression Elucidates the Developmental Basis of Plumage Iridescence in African Starlings.</title>
        <authorList>
            <person name="Rubenstein D.R."/>
            <person name="Corvelo A."/>
            <person name="MacManes M.D."/>
            <person name="Maia R."/>
            <person name="Narzisi G."/>
            <person name="Rousaki A."/>
            <person name="Vandenabeele P."/>
            <person name="Shawkey M.D."/>
            <person name="Solomon J."/>
        </authorList>
    </citation>
    <scope>NUCLEOTIDE SEQUENCE [LARGE SCALE GENOMIC DNA]</scope>
    <source>
        <strain evidence="17">SS15</strain>
    </source>
</reference>
<evidence type="ECO:0000256" key="12">
    <source>
        <dbReference type="ARBA" id="ARBA00041505"/>
    </source>
</evidence>
<keyword evidence="5 13" id="KW-0862">Zinc</keyword>
<dbReference type="AlphaFoldDB" id="A0A835NKP4"/>